<organism evidence="1 2">
    <name type="scientific">Mycobacterium phage DrLupo</name>
    <dbReference type="NCBI Taxonomy" id="2499037"/>
    <lineage>
        <taxon>Viruses</taxon>
        <taxon>Duplodnaviria</taxon>
        <taxon>Heunggongvirae</taxon>
        <taxon>Uroviricota</taxon>
        <taxon>Caudoviricetes</taxon>
        <taxon>Barnyardvirus</taxon>
        <taxon>Barnyardvirus drlupo</taxon>
    </lineage>
</organism>
<name>A0A3S9UQL3_9CAUD</name>
<dbReference type="EMBL" id="MK279909">
    <property type="protein sequence ID" value="AZS12576.1"/>
    <property type="molecule type" value="Genomic_DNA"/>
</dbReference>
<sequence>MPASDAFKIEQARQAGLQGALVALHSSAVNPALPNTNEVAGSGYGRLTTVWGTPVIGSGGDAGKAVMTGSTIRFTVPAGQTASHYSVRKSDGTFLWADALDSSLTVNSGSAQVDVTPRYKYTHA</sequence>
<accession>A0A3S9UQL3</accession>
<gene>
    <name evidence="1" type="primary">40</name>
    <name evidence="1" type="ORF">SEA_DRLUPO_40</name>
</gene>
<reference evidence="1 2" key="1">
    <citation type="submission" date="2018-12" db="EMBL/GenBank/DDBJ databases">
        <authorList>
            <person name="Almail A."/>
            <person name="Dorhout K.E."/>
            <person name="Johnson J."/>
            <person name="Jorgensen H.J."/>
            <person name="Tolsma S."/>
            <person name="Garlena R.A."/>
            <person name="Russell D.A."/>
            <person name="Pope W.H."/>
            <person name="Jacobs-Sera D."/>
            <person name="Hatfull G.F."/>
        </authorList>
    </citation>
    <scope>NUCLEOTIDE SEQUENCE [LARGE SCALE GENOMIC DNA]</scope>
</reference>
<dbReference type="RefSeq" id="YP_009842738.1">
    <property type="nucleotide sequence ID" value="NC_048743.1"/>
</dbReference>
<dbReference type="Proteomes" id="UP000288363">
    <property type="component" value="Segment"/>
</dbReference>
<proteinExistence type="predicted"/>
<keyword evidence="2" id="KW-1185">Reference proteome</keyword>
<evidence type="ECO:0000313" key="1">
    <source>
        <dbReference type="EMBL" id="AZS12576.1"/>
    </source>
</evidence>
<evidence type="ECO:0000313" key="2">
    <source>
        <dbReference type="Proteomes" id="UP000288363"/>
    </source>
</evidence>
<dbReference type="GeneID" id="55612999"/>
<protein>
    <submittedName>
        <fullName evidence="1">Uncharacterized protein</fullName>
    </submittedName>
</protein>
<dbReference type="KEGG" id="vg:55612999"/>